<gene>
    <name evidence="1" type="ORF">PQR01_17290</name>
</gene>
<accession>A0ACC7NCJ6</accession>
<organism evidence="1 2">
    <name type="scientific">Paraburkholderia rhynchosiae</name>
    <dbReference type="NCBI Taxonomy" id="487049"/>
    <lineage>
        <taxon>Bacteria</taxon>
        <taxon>Pseudomonadati</taxon>
        <taxon>Pseudomonadota</taxon>
        <taxon>Betaproteobacteria</taxon>
        <taxon>Burkholderiales</taxon>
        <taxon>Burkholderiaceae</taxon>
        <taxon>Paraburkholderia</taxon>
    </lineage>
</organism>
<dbReference type="EMBL" id="JAQQDW010000032">
    <property type="protein sequence ID" value="MFM0105192.1"/>
    <property type="molecule type" value="Genomic_DNA"/>
</dbReference>
<evidence type="ECO:0000313" key="2">
    <source>
        <dbReference type="Proteomes" id="UP001629235"/>
    </source>
</evidence>
<name>A0ACC7NCJ6_9BURK</name>
<evidence type="ECO:0000313" key="1">
    <source>
        <dbReference type="EMBL" id="MFM0105192.1"/>
    </source>
</evidence>
<comment type="caution">
    <text evidence="1">The sequence shown here is derived from an EMBL/GenBank/DDBJ whole genome shotgun (WGS) entry which is preliminary data.</text>
</comment>
<dbReference type="Proteomes" id="UP001629235">
    <property type="component" value="Unassembled WGS sequence"/>
</dbReference>
<protein>
    <submittedName>
        <fullName evidence="1">Polysaccharide deacetylase family protein</fullName>
    </submittedName>
</protein>
<reference evidence="1 2" key="1">
    <citation type="journal article" date="2024" name="Chem. Sci.">
        <title>Discovery of megapolipeptins by genome mining of a Burkholderiales bacteria collection.</title>
        <authorList>
            <person name="Paulo B.S."/>
            <person name="Recchia M.J.J."/>
            <person name="Lee S."/>
            <person name="Fergusson C.H."/>
            <person name="Romanowski S.B."/>
            <person name="Hernandez A."/>
            <person name="Krull N."/>
            <person name="Liu D.Y."/>
            <person name="Cavanagh H."/>
            <person name="Bos A."/>
            <person name="Gray C.A."/>
            <person name="Murphy B.T."/>
            <person name="Linington R.G."/>
            <person name="Eustaquio A.S."/>
        </authorList>
    </citation>
    <scope>NUCLEOTIDE SEQUENCE [LARGE SCALE GENOMIC DNA]</scope>
    <source>
        <strain evidence="1 2">RL18-126-BIB-B</strain>
    </source>
</reference>
<sequence>MKKITLTFDNGPTPGVTESILAILAERGIKTTFFVVGNRIGDPVGAALLDKIVEHGHWVGNHSFTHSVAFGDSTEPGYALREVGDTQALIAERGISERLFRPFGNFGLLGPHLLSEEALAHLMEHRFTCIAWNSVPHDWDDQAHWVERCLSDVAKQDWTVVVLHDIEDASLERLPELLDGLAKQGIEIVQSFPEEVVLIRDGEPVSLKPSHVAGRS</sequence>
<keyword evidence="2" id="KW-1185">Reference proteome</keyword>
<proteinExistence type="predicted"/>